<evidence type="ECO:0000256" key="7">
    <source>
        <dbReference type="ARBA" id="ARBA00023242"/>
    </source>
</evidence>
<dbReference type="GO" id="GO:0008270">
    <property type="term" value="F:zinc ion binding"/>
    <property type="evidence" value="ECO:0007669"/>
    <property type="project" value="InterPro"/>
</dbReference>
<keyword evidence="5" id="KW-0238">DNA-binding</keyword>
<keyword evidence="8" id="KW-0175">Coiled coil</keyword>
<feature type="coiled-coil region" evidence="8">
    <location>
        <begin position="32"/>
        <end position="59"/>
    </location>
</feature>
<dbReference type="InterPro" id="IPR001138">
    <property type="entry name" value="Zn2Cys6_DnaBD"/>
</dbReference>
<dbReference type="Pfam" id="PF00172">
    <property type="entry name" value="Zn_clus"/>
    <property type="match status" value="1"/>
</dbReference>
<dbReference type="SUPFAM" id="SSF57701">
    <property type="entry name" value="Zn2/Cys6 DNA-binding domain"/>
    <property type="match status" value="1"/>
</dbReference>
<evidence type="ECO:0000256" key="2">
    <source>
        <dbReference type="ARBA" id="ARBA00022723"/>
    </source>
</evidence>
<keyword evidence="6" id="KW-0804">Transcription</keyword>
<evidence type="ECO:0000256" key="6">
    <source>
        <dbReference type="ARBA" id="ARBA00023163"/>
    </source>
</evidence>
<comment type="subcellular location">
    <subcellularLocation>
        <location evidence="1">Nucleus</location>
    </subcellularLocation>
</comment>
<evidence type="ECO:0000256" key="4">
    <source>
        <dbReference type="ARBA" id="ARBA00023015"/>
    </source>
</evidence>
<dbReference type="GO" id="GO:0000981">
    <property type="term" value="F:DNA-binding transcription factor activity, RNA polymerase II-specific"/>
    <property type="evidence" value="ECO:0007669"/>
    <property type="project" value="InterPro"/>
</dbReference>
<dbReference type="SMART" id="SM00066">
    <property type="entry name" value="GAL4"/>
    <property type="match status" value="1"/>
</dbReference>
<evidence type="ECO:0000313" key="11">
    <source>
        <dbReference type="Proteomes" id="UP000562929"/>
    </source>
</evidence>
<keyword evidence="7" id="KW-0539">Nucleus</keyword>
<comment type="caution">
    <text evidence="10">The sequence shown here is derived from an EMBL/GenBank/DDBJ whole genome shotgun (WGS) entry which is preliminary data.</text>
</comment>
<dbReference type="GO" id="GO:0003677">
    <property type="term" value="F:DNA binding"/>
    <property type="evidence" value="ECO:0007669"/>
    <property type="project" value="UniProtKB-KW"/>
</dbReference>
<dbReference type="GO" id="GO:0005634">
    <property type="term" value="C:nucleus"/>
    <property type="evidence" value="ECO:0007669"/>
    <property type="project" value="UniProtKB-SubCell"/>
</dbReference>
<keyword evidence="4" id="KW-0805">Transcription regulation</keyword>
<evidence type="ECO:0000256" key="5">
    <source>
        <dbReference type="ARBA" id="ARBA00023125"/>
    </source>
</evidence>
<dbReference type="InterPro" id="IPR051615">
    <property type="entry name" value="Transcr_Regulatory_Elem"/>
</dbReference>
<dbReference type="PANTHER" id="PTHR31313">
    <property type="entry name" value="TY1 ENHANCER ACTIVATOR"/>
    <property type="match status" value="1"/>
</dbReference>
<keyword evidence="2" id="KW-0479">Metal-binding</keyword>
<evidence type="ECO:0000313" key="10">
    <source>
        <dbReference type="EMBL" id="KAF4587930.1"/>
    </source>
</evidence>
<gene>
    <name evidence="10" type="ORF">GQ602_004623</name>
</gene>
<proteinExistence type="predicted"/>
<dbReference type="CDD" id="cd00067">
    <property type="entry name" value="GAL4"/>
    <property type="match status" value="1"/>
</dbReference>
<name>A0A8H4VDQ2_9HYPO</name>
<keyword evidence="11" id="KW-1185">Reference proteome</keyword>
<dbReference type="CDD" id="cd12148">
    <property type="entry name" value="fungal_TF_MHR"/>
    <property type="match status" value="1"/>
</dbReference>
<evidence type="ECO:0000259" key="9">
    <source>
        <dbReference type="PROSITE" id="PS50048"/>
    </source>
</evidence>
<dbReference type="AlphaFoldDB" id="A0A8H4VDQ2"/>
<dbReference type="PROSITE" id="PS00463">
    <property type="entry name" value="ZN2_CY6_FUNGAL_1"/>
    <property type="match status" value="1"/>
</dbReference>
<keyword evidence="3" id="KW-0862">Zinc</keyword>
<dbReference type="Proteomes" id="UP000562929">
    <property type="component" value="Unassembled WGS sequence"/>
</dbReference>
<evidence type="ECO:0000256" key="8">
    <source>
        <dbReference type="SAM" id="Coils"/>
    </source>
</evidence>
<accession>A0A8H4VDQ2</accession>
<organism evidence="10 11">
    <name type="scientific">Ophiocordyceps camponoti-floridani</name>
    <dbReference type="NCBI Taxonomy" id="2030778"/>
    <lineage>
        <taxon>Eukaryota</taxon>
        <taxon>Fungi</taxon>
        <taxon>Dikarya</taxon>
        <taxon>Ascomycota</taxon>
        <taxon>Pezizomycotina</taxon>
        <taxon>Sordariomycetes</taxon>
        <taxon>Hypocreomycetidae</taxon>
        <taxon>Hypocreales</taxon>
        <taxon>Ophiocordycipitaceae</taxon>
        <taxon>Ophiocordyceps</taxon>
    </lineage>
</organism>
<feature type="domain" description="Zn(2)-C6 fungal-type" evidence="9">
    <location>
        <begin position="2"/>
        <end position="31"/>
    </location>
</feature>
<protein>
    <submittedName>
        <fullName evidence="10">Nitrate assimilation regulatory protein nirA</fullName>
    </submittedName>
</protein>
<dbReference type="OrthoDB" id="4925511at2759"/>
<sequence length="296" mass="31988">MACQHCRRKRAKCDGKEPCERCSRSGRQCLFSSSQRESKDALRAEIERLRRKSAQSDALVDALSSGFVDAASHDTIWPTTTATETSISDPMGRTSWHIPYITRLLDQLAICDPIPFCLVDRDLFLSDLSSGHTRYSSPALANILVALGTRIVLGSDAEADACYEVAWAALRCSPSSISTACSLADGQALGVLALYLLVVGREAEAWEMAGGFVTAMARLRGRKSCLVSDYDGGDEQYNGVVATSHCGALFLARILRMSCPRPKNSSGLDEADLLLDHSPLPGQKTYLATTTATNTT</sequence>
<evidence type="ECO:0000256" key="3">
    <source>
        <dbReference type="ARBA" id="ARBA00022833"/>
    </source>
</evidence>
<dbReference type="Gene3D" id="4.10.240.10">
    <property type="entry name" value="Zn(2)-C6 fungal-type DNA-binding domain"/>
    <property type="match status" value="1"/>
</dbReference>
<evidence type="ECO:0000256" key="1">
    <source>
        <dbReference type="ARBA" id="ARBA00004123"/>
    </source>
</evidence>
<dbReference type="InterPro" id="IPR036864">
    <property type="entry name" value="Zn2-C6_fun-type_DNA-bd_sf"/>
</dbReference>
<reference evidence="10 11" key="1">
    <citation type="journal article" date="2020" name="G3 (Bethesda)">
        <title>Genetic Underpinnings of Host Manipulation by Ophiocordyceps as Revealed by Comparative Transcriptomics.</title>
        <authorList>
            <person name="Will I."/>
            <person name="Das B."/>
            <person name="Trinh T."/>
            <person name="Brachmann A."/>
            <person name="Ohm R.A."/>
            <person name="de Bekker C."/>
        </authorList>
    </citation>
    <scope>NUCLEOTIDE SEQUENCE [LARGE SCALE GENOMIC DNA]</scope>
    <source>
        <strain evidence="10 11">EC05</strain>
    </source>
</reference>
<dbReference type="PROSITE" id="PS50048">
    <property type="entry name" value="ZN2_CY6_FUNGAL_2"/>
    <property type="match status" value="1"/>
</dbReference>
<dbReference type="PANTHER" id="PTHR31313:SF4">
    <property type="entry name" value="CONIDIAL DEVELOPMENT PROTEIN FLUFFY"/>
    <property type="match status" value="1"/>
</dbReference>
<dbReference type="EMBL" id="JAACLJ010000004">
    <property type="protein sequence ID" value="KAF4587930.1"/>
    <property type="molecule type" value="Genomic_DNA"/>
</dbReference>